<dbReference type="GO" id="GO:0000724">
    <property type="term" value="P:double-strand break repair via homologous recombination"/>
    <property type="evidence" value="ECO:0007669"/>
    <property type="project" value="TreeGrafter"/>
</dbReference>
<gene>
    <name evidence="11" type="ORF">CLUP02_07268</name>
</gene>
<dbReference type="AlphaFoldDB" id="A0A9Q8SSI1"/>
<dbReference type="InterPro" id="IPR000305">
    <property type="entry name" value="GIY-YIG_endonuc"/>
</dbReference>
<dbReference type="PANTHER" id="PTHR20208:SF10">
    <property type="entry name" value="STRUCTURE-SPECIFIC ENDONUCLEASE SUBUNIT SLX1"/>
    <property type="match status" value="1"/>
</dbReference>
<evidence type="ECO:0000256" key="4">
    <source>
        <dbReference type="ARBA" id="ARBA00022801"/>
    </source>
</evidence>
<reference evidence="11" key="1">
    <citation type="journal article" date="2021" name="Mol. Plant Microbe Interact.">
        <title>Complete Genome Sequence of the Plant-Pathogenic Fungus Colletotrichum lupini.</title>
        <authorList>
            <person name="Baroncelli R."/>
            <person name="Pensec F."/>
            <person name="Da Lio D."/>
            <person name="Boufleur T."/>
            <person name="Vicente I."/>
            <person name="Sarrocco S."/>
            <person name="Picot A."/>
            <person name="Baraldi E."/>
            <person name="Sukno S."/>
            <person name="Thon M."/>
            <person name="Le Floch G."/>
        </authorList>
    </citation>
    <scope>NUCLEOTIDE SEQUENCE</scope>
    <source>
        <strain evidence="11">IMI 504893</strain>
    </source>
</reference>
<name>A0A9Q8SSI1_9PEZI</name>
<evidence type="ECO:0000313" key="11">
    <source>
        <dbReference type="EMBL" id="UQC81782.1"/>
    </source>
</evidence>
<dbReference type="InterPro" id="IPR050381">
    <property type="entry name" value="SLX1_endonuclease"/>
</dbReference>
<dbReference type="InterPro" id="IPR035901">
    <property type="entry name" value="GIY-YIG_endonuc_sf"/>
</dbReference>
<comment type="cofactor">
    <cofactor evidence="8">
        <name>a divalent metal cation</name>
        <dbReference type="ChEBI" id="CHEBI:60240"/>
    </cofactor>
</comment>
<dbReference type="RefSeq" id="XP_049143406.1">
    <property type="nucleotide sequence ID" value="XM_049286263.1"/>
</dbReference>
<dbReference type="PROSITE" id="PS50164">
    <property type="entry name" value="GIY_YIG"/>
    <property type="match status" value="1"/>
</dbReference>
<sequence>MQPSAIQFTHRFDPDFQNPICRSLAECHPDAKKIPSPPQTWDSLYSNSATIPRSHALSHALNQQPAVTRVSDPSADIALYDLERNSPRLASHTALSPGRCGAVQYHRPAVHCQQHPEPPQLTPKFTNNSTGVQASPKPGLAWPGLSPIPILLSPSGVRPVVRHPSIWTNSVTDPTPTAPTHAQTRVHVCAHKQKTSLDCPAASTSTESRVCTALSRPSIPKHVAEQHVLTSSAVPCRVMPVQSKPIPALYTVYILRSTVRHASLYIGSTPNPPRRLKQHNGEARGGAVRTSRLSLRPWEMVGLVSGFPGMVAALKFEWALTNPHLSLHIPSTSRITVSNGVKKNGRPRRPRASLSSILSNLQLLLGVPSFRRWPLTLHFFAKDVHKAWVSSSTKSTEPLRNTLNIVTDFGPDPAASSDDVAWGIHALPVDYTHMKPYIEKAQSIIAFEREGSCVVCKEALPHGQGLHAVCPNESCEAVGHLSCWSRHMLHHEEDREVVVPIQGRCPQCGGHIQWVDMMKELSLRERGAKEVEALMTIHLRDNIFSAHKACFSQMLRVSLGLYEPDGQRRIFRIVVIPVEFYICGNIELFSHLGYCRFGVLRASIAWGSEGWSRSDSACKYVCPILQAQWKAWIVVHLRRLALTIAYAAFWLKSNVRETHPNSAGTHR</sequence>
<feature type="domain" description="GIY-YIG" evidence="10">
    <location>
        <begin position="248"/>
        <end position="330"/>
    </location>
</feature>
<comment type="similarity">
    <text evidence="8">Belongs to the SLX1 family.</text>
</comment>
<keyword evidence="12" id="KW-1185">Reference proteome</keyword>
<comment type="caution">
    <text evidence="8">Lacks conserved residue(s) required for the propagation of feature annotation.</text>
</comment>
<dbReference type="Gene3D" id="3.40.1440.10">
    <property type="entry name" value="GIY-YIG endonuclease"/>
    <property type="match status" value="1"/>
</dbReference>
<evidence type="ECO:0000256" key="3">
    <source>
        <dbReference type="ARBA" id="ARBA00022763"/>
    </source>
</evidence>
<dbReference type="GO" id="GO:0008821">
    <property type="term" value="F:crossover junction DNA endonuclease activity"/>
    <property type="evidence" value="ECO:0007669"/>
    <property type="project" value="TreeGrafter"/>
</dbReference>
<dbReference type="CDD" id="cd10455">
    <property type="entry name" value="GIY-YIG_SLX1"/>
    <property type="match status" value="1"/>
</dbReference>
<keyword evidence="5 8" id="KW-0233">DNA recombination</keyword>
<dbReference type="EMBL" id="CP019476">
    <property type="protein sequence ID" value="UQC81782.1"/>
    <property type="molecule type" value="Genomic_DNA"/>
</dbReference>
<keyword evidence="2 8" id="KW-0255">Endonuclease</keyword>
<comment type="subcellular location">
    <subcellularLocation>
        <location evidence="8">Nucleus</location>
    </subcellularLocation>
</comment>
<dbReference type="InterPro" id="IPR048749">
    <property type="entry name" value="SLX1_C"/>
</dbReference>
<keyword evidence="1 8" id="KW-0540">Nuclease</keyword>
<keyword evidence="7 8" id="KW-0539">Nucleus</keyword>
<evidence type="ECO:0000256" key="9">
    <source>
        <dbReference type="SAM" id="MobiDB-lite"/>
    </source>
</evidence>
<dbReference type="Pfam" id="PF01541">
    <property type="entry name" value="GIY-YIG"/>
    <property type="match status" value="1"/>
</dbReference>
<comment type="function">
    <text evidence="8">Catalytic subunit of the SLX1-SLX4 structure-specific endonuclease that resolves DNA secondary structures generated during DNA repair and recombination. Has endonuclease activity towards branched DNA substrates, introducing single-strand cuts in duplex DNA close to junctions with ss-DNA.</text>
</comment>
<evidence type="ECO:0000256" key="8">
    <source>
        <dbReference type="HAMAP-Rule" id="MF_03100"/>
    </source>
</evidence>
<feature type="region of interest" description="Disordered" evidence="9">
    <location>
        <begin position="269"/>
        <end position="288"/>
    </location>
</feature>
<organism evidence="11 12">
    <name type="scientific">Colletotrichum lupini</name>
    <dbReference type="NCBI Taxonomy" id="145971"/>
    <lineage>
        <taxon>Eukaryota</taxon>
        <taxon>Fungi</taxon>
        <taxon>Dikarya</taxon>
        <taxon>Ascomycota</taxon>
        <taxon>Pezizomycotina</taxon>
        <taxon>Sordariomycetes</taxon>
        <taxon>Hypocreomycetidae</taxon>
        <taxon>Glomerellales</taxon>
        <taxon>Glomerellaceae</taxon>
        <taxon>Colletotrichum</taxon>
        <taxon>Colletotrichum acutatum species complex</taxon>
    </lineage>
</organism>
<dbReference type="InterPro" id="IPR027520">
    <property type="entry name" value="Slx1"/>
</dbReference>
<evidence type="ECO:0000256" key="1">
    <source>
        <dbReference type="ARBA" id="ARBA00022722"/>
    </source>
</evidence>
<accession>A0A9Q8SSI1</accession>
<dbReference type="Pfam" id="PF21202">
    <property type="entry name" value="SLX1_C"/>
    <property type="match status" value="1"/>
</dbReference>
<protein>
    <submittedName>
        <fullName evidence="11">GIY-YIG catalytic domain-containing protein</fullName>
    </submittedName>
</protein>
<dbReference type="InterPro" id="IPR013083">
    <property type="entry name" value="Znf_RING/FYVE/PHD"/>
</dbReference>
<dbReference type="Proteomes" id="UP000830671">
    <property type="component" value="Chromosome 4"/>
</dbReference>
<keyword evidence="4 8" id="KW-0378">Hydrolase</keyword>
<dbReference type="HAMAP" id="MF_03100">
    <property type="entry name" value="Endonuc_su_Slx1"/>
    <property type="match status" value="1"/>
</dbReference>
<dbReference type="KEGG" id="clup:CLUP02_07268"/>
<evidence type="ECO:0000259" key="10">
    <source>
        <dbReference type="PROSITE" id="PS50164"/>
    </source>
</evidence>
<evidence type="ECO:0000313" key="12">
    <source>
        <dbReference type="Proteomes" id="UP000830671"/>
    </source>
</evidence>
<dbReference type="GO" id="GO:0017108">
    <property type="term" value="F:5'-flap endonuclease activity"/>
    <property type="evidence" value="ECO:0007669"/>
    <property type="project" value="InterPro"/>
</dbReference>
<dbReference type="GeneID" id="73341273"/>
<dbReference type="GO" id="GO:0033557">
    <property type="term" value="C:Slx1-Slx4 complex"/>
    <property type="evidence" value="ECO:0007669"/>
    <property type="project" value="UniProtKB-UniRule"/>
</dbReference>
<evidence type="ECO:0000256" key="2">
    <source>
        <dbReference type="ARBA" id="ARBA00022759"/>
    </source>
</evidence>
<keyword evidence="6 8" id="KW-0234">DNA repair</keyword>
<keyword evidence="3 8" id="KW-0227">DNA damage</keyword>
<evidence type="ECO:0000256" key="6">
    <source>
        <dbReference type="ARBA" id="ARBA00023204"/>
    </source>
</evidence>
<proteinExistence type="inferred from homology"/>
<evidence type="ECO:0000256" key="5">
    <source>
        <dbReference type="ARBA" id="ARBA00023172"/>
    </source>
</evidence>
<comment type="subunit">
    <text evidence="8">Forms a heterodimer with SLX4.</text>
</comment>
<dbReference type="PANTHER" id="PTHR20208">
    <property type="entry name" value="STRUCTURE-SPECIFIC ENDONUCLEASE SUBUNIT SLX1"/>
    <property type="match status" value="1"/>
</dbReference>
<evidence type="ECO:0000256" key="7">
    <source>
        <dbReference type="ARBA" id="ARBA00023242"/>
    </source>
</evidence>
<dbReference type="Gene3D" id="3.30.40.10">
    <property type="entry name" value="Zinc/RING finger domain, C3HC4 (zinc finger)"/>
    <property type="match status" value="1"/>
</dbReference>